<evidence type="ECO:0000313" key="1">
    <source>
        <dbReference type="EMBL" id="GGF23842.1"/>
    </source>
</evidence>
<accession>A0ABQ1USG9</accession>
<protein>
    <submittedName>
        <fullName evidence="1">Uncharacterized protein</fullName>
    </submittedName>
</protein>
<organism evidence="1 2">
    <name type="scientific">Hymenobacter cavernae</name>
    <dbReference type="NCBI Taxonomy" id="2044852"/>
    <lineage>
        <taxon>Bacteria</taxon>
        <taxon>Pseudomonadati</taxon>
        <taxon>Bacteroidota</taxon>
        <taxon>Cytophagia</taxon>
        <taxon>Cytophagales</taxon>
        <taxon>Hymenobacteraceae</taxon>
        <taxon>Hymenobacter</taxon>
    </lineage>
</organism>
<name>A0ABQ1USG9_9BACT</name>
<reference evidence="2" key="1">
    <citation type="journal article" date="2019" name="Int. J. Syst. Evol. Microbiol.">
        <title>The Global Catalogue of Microorganisms (GCM) 10K type strain sequencing project: providing services to taxonomists for standard genome sequencing and annotation.</title>
        <authorList>
            <consortium name="The Broad Institute Genomics Platform"/>
            <consortium name="The Broad Institute Genome Sequencing Center for Infectious Disease"/>
            <person name="Wu L."/>
            <person name="Ma J."/>
        </authorList>
    </citation>
    <scope>NUCLEOTIDE SEQUENCE [LARGE SCALE GENOMIC DNA]</scope>
    <source>
        <strain evidence="2">CGMCC 1.15197</strain>
    </source>
</reference>
<sequence length="177" mass="20842">MGEEWEYFISWYKLDREDGYLLWKTGDATDAIYTDADGRIPSFGSISQITEFAKESGITLVHEEPRLQNLDWAKNWLKNPRVFIDCRACLTAWNFFLDVAEGTSRRFAGQSGERRQAWRGKIYDKLFFGTSTGMLLAPPETPPYKPRWNKDERKFIAKVLTQGMQIFRRYVYWVEEV</sequence>
<keyword evidence="2" id="KW-1185">Reference proteome</keyword>
<proteinExistence type="predicted"/>
<dbReference type="Proteomes" id="UP000632273">
    <property type="component" value="Unassembled WGS sequence"/>
</dbReference>
<gene>
    <name evidence="1" type="ORF">GCM10011383_39370</name>
</gene>
<evidence type="ECO:0000313" key="2">
    <source>
        <dbReference type="Proteomes" id="UP000632273"/>
    </source>
</evidence>
<comment type="caution">
    <text evidence="1">The sequence shown here is derived from an EMBL/GenBank/DDBJ whole genome shotgun (WGS) entry which is preliminary data.</text>
</comment>
<dbReference type="RefSeq" id="WP_188815770.1">
    <property type="nucleotide sequence ID" value="NZ_BMHT01000008.1"/>
</dbReference>
<dbReference type="EMBL" id="BMHT01000008">
    <property type="protein sequence ID" value="GGF23842.1"/>
    <property type="molecule type" value="Genomic_DNA"/>
</dbReference>